<evidence type="ECO:0000256" key="1">
    <source>
        <dbReference type="PROSITE-ProRule" id="PRU00409"/>
    </source>
</evidence>
<evidence type="ECO:0000313" key="4">
    <source>
        <dbReference type="EMBL" id="TGM16758.1"/>
    </source>
</evidence>
<dbReference type="GO" id="GO:0046872">
    <property type="term" value="F:metal ion binding"/>
    <property type="evidence" value="ECO:0007669"/>
    <property type="project" value="InterPro"/>
</dbReference>
<accession>A0A5F2BZM7</accession>
<feature type="domain" description="ATP-grasp" evidence="2">
    <location>
        <begin position="81"/>
        <end position="317"/>
    </location>
</feature>
<organism evidence="4 5">
    <name type="scientific">Leptospira selangorensis</name>
    <dbReference type="NCBI Taxonomy" id="2484982"/>
    <lineage>
        <taxon>Bacteria</taxon>
        <taxon>Pseudomonadati</taxon>
        <taxon>Spirochaetota</taxon>
        <taxon>Spirochaetia</taxon>
        <taxon>Leptospirales</taxon>
        <taxon>Leptospiraceae</taxon>
        <taxon>Leptospira</taxon>
    </lineage>
</organism>
<dbReference type="InterPro" id="IPR013815">
    <property type="entry name" value="ATP_grasp_subdomain_1"/>
</dbReference>
<comment type="caution">
    <text evidence="4">The sequence shown here is derived from an EMBL/GenBank/DDBJ whole genome shotgun (WGS) entry which is preliminary data.</text>
</comment>
<name>A0A5F2BZM7_9LEPT</name>
<evidence type="ECO:0000259" key="2">
    <source>
        <dbReference type="PROSITE" id="PS50975"/>
    </source>
</evidence>
<sequence>MLETQTEQDLLRQSDPMEFWPTWKLYLPLIPYIVYESIRSIKSGSISSLGFGTIASANPEIHLGGLVGESKYQILQKLAPRHVLKFFLVPKGSKDTNSILEKMNSFGLEFPIILKPDSGQRGQGVRKVQNLKHLEECLLESNVDLIVQEYHPGPFEVGVFYYRYPNESKGRIFSITRKVFPKITGNGISTLSQLVENHPRFRIQKETFQKRFSETWEKIPKLGEIICLSEAGNHCQGTLFLDGSEWITPELENKIHEISSSFKGFYFGRYDIRFSSLKDFLEGKDLHIVELNGVTSESTNIYDPRFSFKERYSILFSQWKILFQISRQSRTKGAGLFSILKALYIFYFGDRIVSDLSS</sequence>
<dbReference type="Gene3D" id="3.30.1490.20">
    <property type="entry name" value="ATP-grasp fold, A domain"/>
    <property type="match status" value="1"/>
</dbReference>
<protein>
    <submittedName>
        <fullName evidence="4">Carboxylate--amine ligase</fullName>
    </submittedName>
</protein>
<keyword evidence="6" id="KW-1185">Reference proteome</keyword>
<dbReference type="GO" id="GO:0016874">
    <property type="term" value="F:ligase activity"/>
    <property type="evidence" value="ECO:0007669"/>
    <property type="project" value="UniProtKB-KW"/>
</dbReference>
<reference evidence="5 6" key="2">
    <citation type="journal article" date="2019" name="PLoS Negl. Trop. Dis.">
        <title>Revisiting the worldwide diversity of Leptospira species in the environment.</title>
        <authorList>
            <person name="Vincent A.T."/>
            <person name="Schiettekatte O."/>
            <person name="Bourhy P."/>
            <person name="Veyrier F.J."/>
            <person name="Picardeau M."/>
        </authorList>
    </citation>
    <scope>NUCLEOTIDE SEQUENCE [LARGE SCALE GENOMIC DNA]</scope>
    <source>
        <strain evidence="4 5">201702405</strain>
        <strain evidence="6">201702406</strain>
    </source>
</reference>
<proteinExistence type="predicted"/>
<dbReference type="Proteomes" id="UP000297832">
    <property type="component" value="Unassembled WGS sequence"/>
</dbReference>
<evidence type="ECO:0000313" key="6">
    <source>
        <dbReference type="Proteomes" id="UP000298057"/>
    </source>
</evidence>
<dbReference type="EMBL" id="RQGU01000160">
    <property type="protein sequence ID" value="TGM12530.1"/>
    <property type="molecule type" value="Genomic_DNA"/>
</dbReference>
<dbReference type="PROSITE" id="PS50975">
    <property type="entry name" value="ATP_GRASP"/>
    <property type="match status" value="1"/>
</dbReference>
<keyword evidence="1" id="KW-0067">ATP-binding</keyword>
<dbReference type="EMBL" id="RQGV01000003">
    <property type="protein sequence ID" value="TGM16758.1"/>
    <property type="molecule type" value="Genomic_DNA"/>
</dbReference>
<dbReference type="SUPFAM" id="SSF56059">
    <property type="entry name" value="Glutathione synthetase ATP-binding domain-like"/>
    <property type="match status" value="1"/>
</dbReference>
<dbReference type="AlphaFoldDB" id="A0A5F2BZM7"/>
<reference evidence="3" key="1">
    <citation type="submission" date="2018-10" db="EMBL/GenBank/DDBJ databases">
        <authorList>
            <person name="Vincent A.T."/>
            <person name="Schiettekatte O."/>
            <person name="Bourhy P."/>
            <person name="Veyrier F.J."/>
            <person name="Picardeau M."/>
        </authorList>
    </citation>
    <scope>NUCLEOTIDE SEQUENCE</scope>
    <source>
        <strain evidence="3">201702406</strain>
    </source>
</reference>
<keyword evidence="1" id="KW-0547">Nucleotide-binding</keyword>
<evidence type="ECO:0000313" key="3">
    <source>
        <dbReference type="EMBL" id="TGM12530.1"/>
    </source>
</evidence>
<dbReference type="GO" id="GO:0005524">
    <property type="term" value="F:ATP binding"/>
    <property type="evidence" value="ECO:0007669"/>
    <property type="project" value="UniProtKB-UniRule"/>
</dbReference>
<gene>
    <name evidence="4" type="ORF">EHQ81_01230</name>
    <name evidence="3" type="ORF">EHQ82_20115</name>
</gene>
<dbReference type="RefSeq" id="WP_135629096.1">
    <property type="nucleotide sequence ID" value="NZ_RQGU01000160.1"/>
</dbReference>
<dbReference type="Proteomes" id="UP000298057">
    <property type="component" value="Unassembled WGS sequence"/>
</dbReference>
<dbReference type="InterPro" id="IPR011761">
    <property type="entry name" value="ATP-grasp"/>
</dbReference>
<keyword evidence="4" id="KW-0436">Ligase</keyword>
<evidence type="ECO:0000313" key="5">
    <source>
        <dbReference type="Proteomes" id="UP000297832"/>
    </source>
</evidence>